<dbReference type="RefSeq" id="WP_078667930.1">
    <property type="nucleotide sequence ID" value="NZ_FUWZ01000001.1"/>
</dbReference>
<gene>
    <name evidence="1" type="ORF">SAMN04488128_1011322</name>
</gene>
<name>A0A1T4MY30_9BACT</name>
<organism evidence="1 2">
    <name type="scientific">Chitinophaga eiseniae</name>
    <dbReference type="NCBI Taxonomy" id="634771"/>
    <lineage>
        <taxon>Bacteria</taxon>
        <taxon>Pseudomonadati</taxon>
        <taxon>Bacteroidota</taxon>
        <taxon>Chitinophagia</taxon>
        <taxon>Chitinophagales</taxon>
        <taxon>Chitinophagaceae</taxon>
        <taxon>Chitinophaga</taxon>
    </lineage>
</organism>
<reference evidence="2" key="1">
    <citation type="submission" date="2017-02" db="EMBL/GenBank/DDBJ databases">
        <authorList>
            <person name="Varghese N."/>
            <person name="Submissions S."/>
        </authorList>
    </citation>
    <scope>NUCLEOTIDE SEQUENCE [LARGE SCALE GENOMIC DNA]</scope>
    <source>
        <strain evidence="2">DSM 22224</strain>
    </source>
</reference>
<dbReference type="AlphaFoldDB" id="A0A1T4MY30"/>
<sequence length="161" mass="18887">MNFFDSNCQEPPRDDELFGICDDQNGTKAYTNIDDNTKWVATVVNRKKVELVFTAIDACVIKSNEHEGRGRCDGMLTSEEHIFFVELKDQNASWRTLAINQLESTVRFFLEKNGLMQYRHKKAFACNKQRPHFQEIDQEEQMRWFRTYGVRLDVQAEVIVV</sequence>
<keyword evidence="2" id="KW-1185">Reference proteome</keyword>
<dbReference type="Proteomes" id="UP000190367">
    <property type="component" value="Unassembled WGS sequence"/>
</dbReference>
<accession>A0A1T4MY30</accession>
<evidence type="ECO:0000313" key="2">
    <source>
        <dbReference type="Proteomes" id="UP000190367"/>
    </source>
</evidence>
<protein>
    <submittedName>
        <fullName evidence="1">Uncharacterized protein</fullName>
    </submittedName>
</protein>
<proteinExistence type="predicted"/>
<dbReference type="OrthoDB" id="1030692at2"/>
<dbReference type="EMBL" id="FUWZ01000001">
    <property type="protein sequence ID" value="SJZ71568.1"/>
    <property type="molecule type" value="Genomic_DNA"/>
</dbReference>
<evidence type="ECO:0000313" key="1">
    <source>
        <dbReference type="EMBL" id="SJZ71568.1"/>
    </source>
</evidence>